<protein>
    <recommendedName>
        <fullName evidence="4">H-type lectin domain-containing protein</fullName>
    </recommendedName>
</protein>
<gene>
    <name evidence="5" type="ORF">PSON_ATCC_30995.1.T0200257</name>
</gene>
<feature type="domain" description="H-type lectin" evidence="4">
    <location>
        <begin position="36"/>
        <end position="98"/>
    </location>
</feature>
<evidence type="ECO:0000256" key="3">
    <source>
        <dbReference type="SAM" id="SignalP"/>
    </source>
</evidence>
<organism evidence="5 6">
    <name type="scientific">Paramecium sonneborni</name>
    <dbReference type="NCBI Taxonomy" id="65129"/>
    <lineage>
        <taxon>Eukaryota</taxon>
        <taxon>Sar</taxon>
        <taxon>Alveolata</taxon>
        <taxon>Ciliophora</taxon>
        <taxon>Intramacronucleata</taxon>
        <taxon>Oligohymenophorea</taxon>
        <taxon>Peniculida</taxon>
        <taxon>Parameciidae</taxon>
        <taxon>Paramecium</taxon>
    </lineage>
</organism>
<feature type="chain" id="PRO_5035869521" description="H-type lectin domain-containing protein" evidence="3">
    <location>
        <begin position="16"/>
        <end position="814"/>
    </location>
</feature>
<dbReference type="GO" id="GO:0030246">
    <property type="term" value="F:carbohydrate binding"/>
    <property type="evidence" value="ECO:0007669"/>
    <property type="project" value="InterPro"/>
</dbReference>
<dbReference type="OrthoDB" id="306126at2759"/>
<comment type="caution">
    <text evidence="5">The sequence shown here is derived from an EMBL/GenBank/DDBJ whole genome shotgun (WGS) entry which is preliminary data.</text>
</comment>
<accession>A0A8S1LC19</accession>
<name>A0A8S1LC19_9CILI</name>
<evidence type="ECO:0000256" key="1">
    <source>
        <dbReference type="SAM" id="Coils"/>
    </source>
</evidence>
<evidence type="ECO:0000313" key="6">
    <source>
        <dbReference type="Proteomes" id="UP000692954"/>
    </source>
</evidence>
<sequence length="814" mass="94668">MKLIILILICATVLGAQFEKGYVTSGKISAHKIYRQDIKLNNNFTEIPKIVLSVIGYNSNHNTLDFFSRVTEVTQEGFQLQIISDSEINEMQFYYLATDHQDVQTICNNIEVQKDQIDIKFNKAFEKEQPQVAAFLTGIHRKNQDDIILEIKLIEKNQVHLTTQSKAESSIGLCLLIGPQDLFIRKELPIMQISQGLPNTCFYGISSLSGMADNGIVLSLNQEFVKNSFEIGLTLVEINSNHITLQEENNDNSTVSFDDFVDKLTPQEFLGKMNIIEIEGQVKINSIQITQEELNQESQMNSISFIYPEQKNQLYIEDEEQSLQQQNQENVQEIITISESWLQHDLSVVDQSQTTLNSNQDQVNEGQQILTNLIKPQDYNTNSIEYENFQPFKRQPVNIAIVDSTQSIIEENQKQTQNNQDFISDNSTQNYDLENKIENQIEQQIDSVQEQIVVENLQEQIMEMQEEMQNQLTSQSHVPSELNPFKIIEQQQFIVEQQKQLVEQQQQIILQYQRMLEHKVKILPETQLDDDKQENNEQQISLDEDSQKVSLQSTLIINNNTGQNLQTDLDEQNREVPQTQDQLQQNIQDQKYIFQDFPRLSLENQSDFKKDLESIDRNKKRKDDIDEQKATKILKEITKDLQNDEKLEDKINQLEDGLNEVLQIKSQNEVEQNLSGITSNKRVEFSNTQNNFDKTSSFNFKDSSNQVVNISLEEISEAIFPQEYEMEQAYFDWSMNQGLIKNRNDQQINLELINQSTLSTQQSQEELQKQIEEFLELDYNDSHFSDPLFDDFHSFFSVNQQVKKNLRKRKVLNV</sequence>
<feature type="coiled-coil region" evidence="1">
    <location>
        <begin position="447"/>
        <end position="474"/>
    </location>
</feature>
<keyword evidence="1" id="KW-0175">Coiled coil</keyword>
<keyword evidence="6" id="KW-1185">Reference proteome</keyword>
<dbReference type="GO" id="GO:0007155">
    <property type="term" value="P:cell adhesion"/>
    <property type="evidence" value="ECO:0007669"/>
    <property type="project" value="InterPro"/>
</dbReference>
<dbReference type="Pfam" id="PF09458">
    <property type="entry name" value="H_lectin"/>
    <property type="match status" value="1"/>
</dbReference>
<dbReference type="Proteomes" id="UP000692954">
    <property type="component" value="Unassembled WGS sequence"/>
</dbReference>
<dbReference type="InterPro" id="IPR019019">
    <property type="entry name" value="H-type_lectin_domain"/>
</dbReference>
<reference evidence="5" key="1">
    <citation type="submission" date="2021-01" db="EMBL/GenBank/DDBJ databases">
        <authorList>
            <consortium name="Genoscope - CEA"/>
            <person name="William W."/>
        </authorList>
    </citation>
    <scope>NUCLEOTIDE SEQUENCE</scope>
</reference>
<keyword evidence="3" id="KW-0732">Signal</keyword>
<evidence type="ECO:0000313" key="5">
    <source>
        <dbReference type="EMBL" id="CAD8065538.1"/>
    </source>
</evidence>
<feature type="region of interest" description="Disordered" evidence="2">
    <location>
        <begin position="527"/>
        <end position="546"/>
    </location>
</feature>
<dbReference type="EMBL" id="CAJJDN010000020">
    <property type="protein sequence ID" value="CAD8065538.1"/>
    <property type="molecule type" value="Genomic_DNA"/>
</dbReference>
<dbReference type="AlphaFoldDB" id="A0A8S1LC19"/>
<evidence type="ECO:0000256" key="2">
    <source>
        <dbReference type="SAM" id="MobiDB-lite"/>
    </source>
</evidence>
<proteinExistence type="predicted"/>
<evidence type="ECO:0000259" key="4">
    <source>
        <dbReference type="Pfam" id="PF09458"/>
    </source>
</evidence>
<feature type="signal peptide" evidence="3">
    <location>
        <begin position="1"/>
        <end position="15"/>
    </location>
</feature>